<name>A0ABP3TY77_9FLAO</name>
<protein>
    <submittedName>
        <fullName evidence="1">Uncharacterized protein</fullName>
    </submittedName>
</protein>
<keyword evidence="2" id="KW-1185">Reference proteome</keyword>
<organism evidence="1 2">
    <name type="scientific">Aquimarina litoralis</name>
    <dbReference type="NCBI Taxonomy" id="584605"/>
    <lineage>
        <taxon>Bacteria</taxon>
        <taxon>Pseudomonadati</taxon>
        <taxon>Bacteroidota</taxon>
        <taxon>Flavobacteriia</taxon>
        <taxon>Flavobacteriales</taxon>
        <taxon>Flavobacteriaceae</taxon>
        <taxon>Aquimarina</taxon>
    </lineage>
</organism>
<gene>
    <name evidence="1" type="ORF">GCM10009430_16240</name>
</gene>
<sequence>MRTLVQKNNTDVLSDMQLPTPIDIDLLEFFKTGKFDCLQLGQTKEWIIHNFPDPDDYDADFLTEKVNIWTYGGIELHFKNKELYLIFSDHWYEGKLESSHQIQLNKWVFEDIDKLNLMYMMTELNRHHIDFKKKTDELGVLLRLNSGIELTFDNVDDVEDLDTNDFHLTSFSLVTENPYRWKKLKQK</sequence>
<reference evidence="2" key="1">
    <citation type="journal article" date="2019" name="Int. J. Syst. Evol. Microbiol.">
        <title>The Global Catalogue of Microorganisms (GCM) 10K type strain sequencing project: providing services to taxonomists for standard genome sequencing and annotation.</title>
        <authorList>
            <consortium name="The Broad Institute Genomics Platform"/>
            <consortium name="The Broad Institute Genome Sequencing Center for Infectious Disease"/>
            <person name="Wu L."/>
            <person name="Ma J."/>
        </authorList>
    </citation>
    <scope>NUCLEOTIDE SEQUENCE [LARGE SCALE GENOMIC DNA]</scope>
    <source>
        <strain evidence="2">JCM 15974</strain>
    </source>
</reference>
<dbReference type="RefSeq" id="WP_343911828.1">
    <property type="nucleotide sequence ID" value="NZ_BAAAGE010000001.1"/>
</dbReference>
<evidence type="ECO:0000313" key="2">
    <source>
        <dbReference type="Proteomes" id="UP001501758"/>
    </source>
</evidence>
<dbReference type="Proteomes" id="UP001501758">
    <property type="component" value="Unassembled WGS sequence"/>
</dbReference>
<evidence type="ECO:0000313" key="1">
    <source>
        <dbReference type="EMBL" id="GAA0718304.1"/>
    </source>
</evidence>
<accession>A0ABP3TY77</accession>
<comment type="caution">
    <text evidence="1">The sequence shown here is derived from an EMBL/GenBank/DDBJ whole genome shotgun (WGS) entry which is preliminary data.</text>
</comment>
<proteinExistence type="predicted"/>
<dbReference type="EMBL" id="BAAAGE010000001">
    <property type="protein sequence ID" value="GAA0718304.1"/>
    <property type="molecule type" value="Genomic_DNA"/>
</dbReference>